<proteinExistence type="predicted"/>
<dbReference type="SUPFAM" id="SSF53756">
    <property type="entry name" value="UDP-Glycosyltransferase/glycogen phosphorylase"/>
    <property type="match status" value="1"/>
</dbReference>
<dbReference type="GO" id="GO:0016757">
    <property type="term" value="F:glycosyltransferase activity"/>
    <property type="evidence" value="ECO:0007669"/>
    <property type="project" value="UniProtKB-KW"/>
</dbReference>
<dbReference type="AlphaFoldDB" id="A0A839E650"/>
<dbReference type="Proteomes" id="UP000585905">
    <property type="component" value="Unassembled WGS sequence"/>
</dbReference>
<keyword evidence="1" id="KW-0328">Glycosyltransferase</keyword>
<feature type="domain" description="Glycosyltransferase subfamily 4-like N-terminal" evidence="4">
    <location>
        <begin position="3"/>
        <end position="162"/>
    </location>
</feature>
<dbReference type="PANTHER" id="PTHR12526">
    <property type="entry name" value="GLYCOSYLTRANSFERASE"/>
    <property type="match status" value="1"/>
</dbReference>
<sequence>MATNLSSELANRNHDVTVVGGKRSFEGSGSSEPKSIENLDYRLFPSRIAVPGVGFAGIGAPLMLPWLRRNSRNFDVAHIHLARDLTVLPAAVLLQKLNIPMVIQAHGMIVPSPKISARVVDALATKRVLRGARQLLCLTKEEEDASRAVGGQALRTERLLNGVPIPVLPSLSAPPRTVEVAFLARLHKRKRPEFFARSAVELQNEFPDAVFSIAGPDEGAAQSVHRILNAAGSPPSVRVYGAIPPGDVSAHLSRCSVYVLPTVGEALSMSALEAMALGKPAIVTTTCGLAPDIEKYAAGIVVGPEQSALTEAIRTLLSSESMRVRMGANARRLVEEKYSVGAVTTRLEGIYERALGG</sequence>
<feature type="domain" description="Glycosyl transferase family 1" evidence="3">
    <location>
        <begin position="178"/>
        <end position="332"/>
    </location>
</feature>
<dbReference type="InterPro" id="IPR028098">
    <property type="entry name" value="Glyco_trans_4-like_N"/>
</dbReference>
<evidence type="ECO:0000313" key="5">
    <source>
        <dbReference type="EMBL" id="MBA8848149.1"/>
    </source>
</evidence>
<dbReference type="InterPro" id="IPR001296">
    <property type="entry name" value="Glyco_trans_1"/>
</dbReference>
<name>A0A839E650_9MICO</name>
<dbReference type="Gene3D" id="3.40.50.2000">
    <property type="entry name" value="Glycogen Phosphorylase B"/>
    <property type="match status" value="2"/>
</dbReference>
<dbReference type="Pfam" id="PF13579">
    <property type="entry name" value="Glyco_trans_4_4"/>
    <property type="match status" value="1"/>
</dbReference>
<evidence type="ECO:0000259" key="3">
    <source>
        <dbReference type="Pfam" id="PF00534"/>
    </source>
</evidence>
<gene>
    <name evidence="5" type="ORF">FHX53_001748</name>
</gene>
<dbReference type="Pfam" id="PF00534">
    <property type="entry name" value="Glycos_transf_1"/>
    <property type="match status" value="1"/>
</dbReference>
<keyword evidence="2 5" id="KW-0808">Transferase</keyword>
<keyword evidence="6" id="KW-1185">Reference proteome</keyword>
<protein>
    <submittedName>
        <fullName evidence="5">Glycosyltransferase involved in cell wall biosynthesis</fullName>
    </submittedName>
</protein>
<evidence type="ECO:0000256" key="2">
    <source>
        <dbReference type="ARBA" id="ARBA00022679"/>
    </source>
</evidence>
<evidence type="ECO:0000259" key="4">
    <source>
        <dbReference type="Pfam" id="PF13579"/>
    </source>
</evidence>
<comment type="caution">
    <text evidence="5">The sequence shown here is derived from an EMBL/GenBank/DDBJ whole genome shotgun (WGS) entry which is preliminary data.</text>
</comment>
<reference evidence="5 6" key="1">
    <citation type="submission" date="2020-07" db="EMBL/GenBank/DDBJ databases">
        <title>Sequencing the genomes of 1000 actinobacteria strains.</title>
        <authorList>
            <person name="Klenk H.-P."/>
        </authorList>
    </citation>
    <scope>NUCLEOTIDE SEQUENCE [LARGE SCALE GENOMIC DNA]</scope>
    <source>
        <strain evidence="5 6">DSM 19663</strain>
    </source>
</reference>
<evidence type="ECO:0000313" key="6">
    <source>
        <dbReference type="Proteomes" id="UP000585905"/>
    </source>
</evidence>
<organism evidence="5 6">
    <name type="scientific">Microcella alkalica</name>
    <dbReference type="NCBI Taxonomy" id="355930"/>
    <lineage>
        <taxon>Bacteria</taxon>
        <taxon>Bacillati</taxon>
        <taxon>Actinomycetota</taxon>
        <taxon>Actinomycetes</taxon>
        <taxon>Micrococcales</taxon>
        <taxon>Microbacteriaceae</taxon>
        <taxon>Microcella</taxon>
    </lineage>
</organism>
<accession>A0A839E650</accession>
<evidence type="ECO:0000256" key="1">
    <source>
        <dbReference type="ARBA" id="ARBA00022676"/>
    </source>
</evidence>
<dbReference type="PANTHER" id="PTHR12526:SF510">
    <property type="entry name" value="D-INOSITOL 3-PHOSPHATE GLYCOSYLTRANSFERASE"/>
    <property type="match status" value="1"/>
</dbReference>
<dbReference type="EMBL" id="JACGWX010000004">
    <property type="protein sequence ID" value="MBA8848149.1"/>
    <property type="molecule type" value="Genomic_DNA"/>
</dbReference>